<feature type="region of interest" description="Disordered" evidence="2">
    <location>
        <begin position="171"/>
        <end position="241"/>
    </location>
</feature>
<dbReference type="PANTHER" id="PTHR34239:SF2">
    <property type="entry name" value="TRANSPOSABLE ELEMENT P TRANSPOSASE_THAP9 CONSERVED DOMAIN-CONTAINING PROTEIN"/>
    <property type="match status" value="1"/>
</dbReference>
<feature type="coiled-coil region" evidence="1">
    <location>
        <begin position="309"/>
        <end position="336"/>
    </location>
</feature>
<evidence type="ECO:0000256" key="2">
    <source>
        <dbReference type="SAM" id="MobiDB-lite"/>
    </source>
</evidence>
<feature type="compositionally biased region" description="Polar residues" evidence="2">
    <location>
        <begin position="84"/>
        <end position="96"/>
    </location>
</feature>
<feature type="compositionally biased region" description="Polar residues" evidence="2">
    <location>
        <begin position="65"/>
        <end position="74"/>
    </location>
</feature>
<feature type="compositionally biased region" description="Polar residues" evidence="2">
    <location>
        <begin position="181"/>
        <end position="194"/>
    </location>
</feature>
<sequence length="636" mass="68668">MDGDNSSIVSHESGASGSSLCTLSVLTRTILTDATTTNGINNIPFHSQHDSPPRNGVVTPVPESPSGSNTSSANKHPPDKNKAKTSNGFATTTNGQLLLKANGAPPPLVNGFAGDGGNTRSATKAKTPDDSGTSSSRSSISGAGINNGSVAVAIKNNSLSSLLSNGHHHLTEQVDQEKKGSSVTELLNTGSNHIGNGPRNECENESETPGSSTGGGGRGDAGHNSAIDEGPGEQGKGKSPVLTGYLGSWKRSRYLSGNFSVSGDTMEGIVQCLVFLKAFSVKYFYSHHFLLVLTNEMIALIMASQSDENDQTKKKTKRSKSQFAKLQKELDELKASFQSRKDFETEKNKPVTPPSTNSDTDLKNQGVNDLGDDSDLSDLLQNNESADPDNINPEILDILNAQDKDESFGPEVNAAVVNRMSGILSQKTTKESVDKLKSKLLTPGNCKFLNVPKVNPELWSQLPNRIKTSDAKMQYVQQFGSKSLTAFTKISDEIVKSANAIPKAISETILKLCLDGATASAMEFRESNQKRMQTIKPLLSPNYAAICSTTPGEYLFGDNLPEAIKNSKTVTNLLRRGTGMRYAPYPPTRFSSNQDYGQSLNFRGQFRRGVRRAMRGRPYNPRFPSNNNNYQQYQQK</sequence>
<feature type="region of interest" description="Disordered" evidence="2">
    <location>
        <begin position="615"/>
        <end position="636"/>
    </location>
</feature>
<feature type="compositionally biased region" description="Basic and acidic residues" evidence="2">
    <location>
        <begin position="337"/>
        <end position="349"/>
    </location>
</feature>
<dbReference type="Proteomes" id="UP000198287">
    <property type="component" value="Unassembled WGS sequence"/>
</dbReference>
<proteinExistence type="predicted"/>
<dbReference type="AlphaFoldDB" id="A0A226E4V5"/>
<dbReference type="OrthoDB" id="7701249at2759"/>
<evidence type="ECO:0000256" key="1">
    <source>
        <dbReference type="SAM" id="Coils"/>
    </source>
</evidence>
<evidence type="ECO:0000313" key="4">
    <source>
        <dbReference type="Proteomes" id="UP000198287"/>
    </source>
</evidence>
<keyword evidence="1" id="KW-0175">Coiled coil</keyword>
<keyword evidence="4" id="KW-1185">Reference proteome</keyword>
<reference evidence="3 4" key="1">
    <citation type="submission" date="2015-12" db="EMBL/GenBank/DDBJ databases">
        <title>The genome of Folsomia candida.</title>
        <authorList>
            <person name="Faddeeva A."/>
            <person name="Derks M.F."/>
            <person name="Anvar Y."/>
            <person name="Smit S."/>
            <person name="Van Straalen N."/>
            <person name="Roelofs D."/>
        </authorList>
    </citation>
    <scope>NUCLEOTIDE SEQUENCE [LARGE SCALE GENOMIC DNA]</scope>
    <source>
        <strain evidence="3 4">VU population</strain>
        <tissue evidence="3">Whole body</tissue>
    </source>
</reference>
<gene>
    <name evidence="3" type="ORF">Fcan01_12415</name>
</gene>
<feature type="compositionally biased region" description="Basic and acidic residues" evidence="2">
    <location>
        <begin position="171"/>
        <end position="180"/>
    </location>
</feature>
<feature type="compositionally biased region" description="Polar residues" evidence="2">
    <location>
        <begin position="354"/>
        <end position="367"/>
    </location>
</feature>
<accession>A0A226E4V5</accession>
<dbReference type="EMBL" id="LNIX01000006">
    <property type="protein sequence ID" value="OXA52755.1"/>
    <property type="molecule type" value="Genomic_DNA"/>
</dbReference>
<feature type="region of interest" description="Disordered" evidence="2">
    <location>
        <begin position="337"/>
        <end position="392"/>
    </location>
</feature>
<evidence type="ECO:0000313" key="3">
    <source>
        <dbReference type="EMBL" id="OXA52755.1"/>
    </source>
</evidence>
<comment type="caution">
    <text evidence="3">The sequence shown here is derived from an EMBL/GenBank/DDBJ whole genome shotgun (WGS) entry which is preliminary data.</text>
</comment>
<dbReference type="STRING" id="158441.A0A226E4V5"/>
<protein>
    <submittedName>
        <fullName evidence="3">Uncharacterized protein</fullName>
    </submittedName>
</protein>
<feature type="region of interest" description="Disordered" evidence="2">
    <location>
        <begin position="37"/>
        <end position="144"/>
    </location>
</feature>
<feature type="compositionally biased region" description="Low complexity" evidence="2">
    <location>
        <begin position="131"/>
        <end position="144"/>
    </location>
</feature>
<dbReference type="PANTHER" id="PTHR34239">
    <property type="entry name" value="APPLE DOMAIN-CONTAINING PROTEIN"/>
    <property type="match status" value="1"/>
</dbReference>
<feature type="compositionally biased region" description="Low complexity" evidence="2">
    <location>
        <begin position="626"/>
        <end position="636"/>
    </location>
</feature>
<name>A0A226E4V5_FOLCA</name>
<organism evidence="3 4">
    <name type="scientific">Folsomia candida</name>
    <name type="common">Springtail</name>
    <dbReference type="NCBI Taxonomy" id="158441"/>
    <lineage>
        <taxon>Eukaryota</taxon>
        <taxon>Metazoa</taxon>
        <taxon>Ecdysozoa</taxon>
        <taxon>Arthropoda</taxon>
        <taxon>Hexapoda</taxon>
        <taxon>Collembola</taxon>
        <taxon>Entomobryomorpha</taxon>
        <taxon>Isotomoidea</taxon>
        <taxon>Isotomidae</taxon>
        <taxon>Proisotominae</taxon>
        <taxon>Folsomia</taxon>
    </lineage>
</organism>